<feature type="domain" description="Chitin-binding type-2" evidence="8">
    <location>
        <begin position="415"/>
        <end position="471"/>
    </location>
</feature>
<keyword evidence="7" id="KW-0732">Signal</keyword>
<dbReference type="GO" id="GO:0006032">
    <property type="term" value="P:chitin catabolic process"/>
    <property type="evidence" value="ECO:0007669"/>
    <property type="project" value="TreeGrafter"/>
</dbReference>
<dbReference type="PROSITE" id="PS01095">
    <property type="entry name" value="GH18_1"/>
    <property type="match status" value="1"/>
</dbReference>
<sequence length="544" mass="60410">MRPSILAVLLVGLSATSTLADTYLRPCYFTNWAHYRPGRGKYVPEDYIPGLCTHILFAFGWIDAQTFKARAYDDQDLPSDWAGPGMYKRVNQLKQSDPGLKTLLSFGGWTFGTDIFKRLAAERQHRQTFISSAIEFIEKWGFDGIDIDWEYPTAADKDNYLAFVSELKEAILERSRQTGGDKHLLTAAVTPNVQKIDEGYHVAELSRHFDFILLMSYDFHGAWEKKTGIQAPLYAKEGDTFSLEVAANSWAERGMPKKMIAIGIPTYGRGWTLNNPSDSEVGAPASSPAQDLQYTREAGVGAFYEFCDMLKAGPERRWDDESKTPYLVKNNQWFSYDDEESIGIKVDWLIENGFGGAFTWTLDNDDFNGKCAGKRYPLHSVIVKKLTGNDISPQSPSTMAPSVISATGGTIKPIGIFCDGQPDGFQSHPSSCTSFLLCLKSQAYELQCPSDLEFSGSLGYCTSSKEANCGKPESPSVTVRPPSRQTTKGPFVCREDGFFPDPESCFRFYRCANGIAYQFDCAGGLHFNAKTGQCDHPIAANCNL</sequence>
<comment type="similarity">
    <text evidence="1">Belongs to the glycosyl hydrolase 18 family. Chitinase class II subfamily.</text>
</comment>
<dbReference type="InterPro" id="IPR036508">
    <property type="entry name" value="Chitin-bd_dom_sf"/>
</dbReference>
<dbReference type="Gene3D" id="3.10.50.10">
    <property type="match status" value="1"/>
</dbReference>
<feature type="domain" description="GH18" evidence="9">
    <location>
        <begin position="23"/>
        <end position="389"/>
    </location>
</feature>
<evidence type="ECO:0000256" key="2">
    <source>
        <dbReference type="ARBA" id="ARBA00022669"/>
    </source>
</evidence>
<feature type="signal peptide" evidence="7">
    <location>
        <begin position="1"/>
        <end position="20"/>
    </location>
</feature>
<dbReference type="SMART" id="SM00636">
    <property type="entry name" value="Glyco_18"/>
    <property type="match status" value="1"/>
</dbReference>
<feature type="chain" id="PRO_5041203569" description="Chitinase" evidence="7">
    <location>
        <begin position="21"/>
        <end position="544"/>
    </location>
</feature>
<accession>A0AA39HBB3</accession>
<dbReference type="FunFam" id="3.10.50.10:FF:000008">
    <property type="entry name" value="Chitinase 11"/>
    <property type="match status" value="1"/>
</dbReference>
<dbReference type="InterPro" id="IPR002557">
    <property type="entry name" value="Chitin-bd_dom"/>
</dbReference>
<evidence type="ECO:0000259" key="9">
    <source>
        <dbReference type="PROSITE" id="PS51910"/>
    </source>
</evidence>
<dbReference type="InterPro" id="IPR011583">
    <property type="entry name" value="Chitinase_II/V-like_cat"/>
</dbReference>
<organism evidence="10 11">
    <name type="scientific">Steinernema hermaphroditum</name>
    <dbReference type="NCBI Taxonomy" id="289476"/>
    <lineage>
        <taxon>Eukaryota</taxon>
        <taxon>Metazoa</taxon>
        <taxon>Ecdysozoa</taxon>
        <taxon>Nematoda</taxon>
        <taxon>Chromadorea</taxon>
        <taxon>Rhabditida</taxon>
        <taxon>Tylenchina</taxon>
        <taxon>Panagrolaimomorpha</taxon>
        <taxon>Strongyloidoidea</taxon>
        <taxon>Steinernematidae</taxon>
        <taxon>Steinernema</taxon>
    </lineage>
</organism>
<evidence type="ECO:0000256" key="7">
    <source>
        <dbReference type="SAM" id="SignalP"/>
    </source>
</evidence>
<dbReference type="Pfam" id="PF01607">
    <property type="entry name" value="CBM_14"/>
    <property type="match status" value="2"/>
</dbReference>
<evidence type="ECO:0000256" key="3">
    <source>
        <dbReference type="ARBA" id="ARBA00022801"/>
    </source>
</evidence>
<dbReference type="InterPro" id="IPR001223">
    <property type="entry name" value="Glyco_hydro18_cat"/>
</dbReference>
<evidence type="ECO:0000313" key="10">
    <source>
        <dbReference type="EMBL" id="KAK0402116.1"/>
    </source>
</evidence>
<dbReference type="InterPro" id="IPR050314">
    <property type="entry name" value="Glycosyl_Hydrlase_18"/>
</dbReference>
<dbReference type="SUPFAM" id="SSF51445">
    <property type="entry name" value="(Trans)glycosidases"/>
    <property type="match status" value="1"/>
</dbReference>
<evidence type="ECO:0000256" key="4">
    <source>
        <dbReference type="ARBA" id="ARBA00023157"/>
    </source>
</evidence>
<dbReference type="Pfam" id="PF00704">
    <property type="entry name" value="Glyco_hydro_18"/>
    <property type="match status" value="1"/>
</dbReference>
<dbReference type="PANTHER" id="PTHR11177:SF400">
    <property type="entry name" value="ENDOCHITINASE-RELATED"/>
    <property type="match status" value="1"/>
</dbReference>
<dbReference type="InterPro" id="IPR017853">
    <property type="entry name" value="GH"/>
</dbReference>
<dbReference type="GO" id="GO:0008061">
    <property type="term" value="F:chitin binding"/>
    <property type="evidence" value="ECO:0007669"/>
    <property type="project" value="UniProtKB-KW"/>
</dbReference>
<dbReference type="PANTHER" id="PTHR11177">
    <property type="entry name" value="CHITINASE"/>
    <property type="match status" value="1"/>
</dbReference>
<keyword evidence="2" id="KW-0147">Chitin-binding</keyword>
<keyword evidence="4" id="KW-1015">Disulfide bond</keyword>
<dbReference type="SUPFAM" id="SSF54556">
    <property type="entry name" value="Chitinase insertion domain"/>
    <property type="match status" value="1"/>
</dbReference>
<evidence type="ECO:0008006" key="12">
    <source>
        <dbReference type="Google" id="ProtNLM"/>
    </source>
</evidence>
<dbReference type="AlphaFoldDB" id="A0AA39HBB3"/>
<dbReference type="PROSITE" id="PS51910">
    <property type="entry name" value="GH18_2"/>
    <property type="match status" value="1"/>
</dbReference>
<dbReference type="PROSITE" id="PS50940">
    <property type="entry name" value="CHIT_BIND_II"/>
    <property type="match status" value="2"/>
</dbReference>
<dbReference type="SMART" id="SM00494">
    <property type="entry name" value="ChtBD2"/>
    <property type="match status" value="2"/>
</dbReference>
<gene>
    <name evidence="10" type="ORF">QR680_016153</name>
</gene>
<dbReference type="Gene3D" id="3.20.20.80">
    <property type="entry name" value="Glycosidases"/>
    <property type="match status" value="1"/>
</dbReference>
<dbReference type="Gene3D" id="2.170.140.10">
    <property type="entry name" value="Chitin binding domain"/>
    <property type="match status" value="2"/>
</dbReference>
<dbReference type="Proteomes" id="UP001175271">
    <property type="component" value="Unassembled WGS sequence"/>
</dbReference>
<evidence type="ECO:0000313" key="11">
    <source>
        <dbReference type="Proteomes" id="UP001175271"/>
    </source>
</evidence>
<comment type="caution">
    <text evidence="10">The sequence shown here is derived from an EMBL/GenBank/DDBJ whole genome shotgun (WGS) entry which is preliminary data.</text>
</comment>
<keyword evidence="11" id="KW-1185">Reference proteome</keyword>
<dbReference type="InterPro" id="IPR029070">
    <property type="entry name" value="Chitinase_insertion_sf"/>
</dbReference>
<dbReference type="SUPFAM" id="SSF57625">
    <property type="entry name" value="Invertebrate chitin-binding proteins"/>
    <property type="match status" value="2"/>
</dbReference>
<evidence type="ECO:0000256" key="5">
    <source>
        <dbReference type="ARBA" id="ARBA00023295"/>
    </source>
</evidence>
<evidence type="ECO:0000259" key="8">
    <source>
        <dbReference type="PROSITE" id="PS50940"/>
    </source>
</evidence>
<reference evidence="10" key="1">
    <citation type="submission" date="2023-06" db="EMBL/GenBank/DDBJ databases">
        <title>Genomic analysis of the entomopathogenic nematode Steinernema hermaphroditum.</title>
        <authorList>
            <person name="Schwarz E.M."/>
            <person name="Heppert J.K."/>
            <person name="Baniya A."/>
            <person name="Schwartz H.T."/>
            <person name="Tan C.-H."/>
            <person name="Antoshechkin I."/>
            <person name="Sternberg P.W."/>
            <person name="Goodrich-Blair H."/>
            <person name="Dillman A.R."/>
        </authorList>
    </citation>
    <scope>NUCLEOTIDE SEQUENCE</scope>
    <source>
        <strain evidence="10">PS9179</strain>
        <tissue evidence="10">Whole animal</tissue>
    </source>
</reference>
<evidence type="ECO:0000256" key="6">
    <source>
        <dbReference type="RuleBase" id="RU000489"/>
    </source>
</evidence>
<protein>
    <recommendedName>
        <fullName evidence="12">Chitinase</fullName>
    </recommendedName>
</protein>
<name>A0AA39HBB3_9BILA</name>
<dbReference type="EMBL" id="JAUCMV010000004">
    <property type="protein sequence ID" value="KAK0402116.1"/>
    <property type="molecule type" value="Genomic_DNA"/>
</dbReference>
<dbReference type="GO" id="GO:0005975">
    <property type="term" value="P:carbohydrate metabolic process"/>
    <property type="evidence" value="ECO:0007669"/>
    <property type="project" value="InterPro"/>
</dbReference>
<keyword evidence="5 6" id="KW-0326">Glycosidase</keyword>
<dbReference type="GO" id="GO:0004568">
    <property type="term" value="F:chitinase activity"/>
    <property type="evidence" value="ECO:0007669"/>
    <property type="project" value="TreeGrafter"/>
</dbReference>
<feature type="domain" description="Chitin-binding type-2" evidence="8">
    <location>
        <begin position="490"/>
        <end position="544"/>
    </location>
</feature>
<dbReference type="GO" id="GO:0005576">
    <property type="term" value="C:extracellular region"/>
    <property type="evidence" value="ECO:0007669"/>
    <property type="project" value="InterPro"/>
</dbReference>
<keyword evidence="3 6" id="KW-0378">Hydrolase</keyword>
<dbReference type="InterPro" id="IPR001579">
    <property type="entry name" value="Glyco_hydro_18_chit_AS"/>
</dbReference>
<evidence type="ECO:0000256" key="1">
    <source>
        <dbReference type="ARBA" id="ARBA00009121"/>
    </source>
</evidence>
<proteinExistence type="inferred from homology"/>